<evidence type="ECO:0000313" key="2">
    <source>
        <dbReference type="EMBL" id="AKL98474.1"/>
    </source>
</evidence>
<evidence type="ECO:0000313" key="3">
    <source>
        <dbReference type="Proteomes" id="UP000035337"/>
    </source>
</evidence>
<proteinExistence type="predicted"/>
<sequence length="136" mass="15944">MGIILSIKPQYAYAILNGTKKVEFRKKIFKNDVKDVFIYVTAPEKRIVGYFTISNIVENTPGQLWRKFGKVGGINRKDFFNYYTGLSHGYSICINNVEIFNNKVNPDEVFRKFFPPQSFVYLNRNRKNEILRRAFG</sequence>
<dbReference type="STRING" id="1408281.Epro_1095"/>
<dbReference type="EMBL" id="CP009498">
    <property type="protein sequence ID" value="AKL98474.1"/>
    <property type="molecule type" value="Genomic_DNA"/>
</dbReference>
<feature type="domain" description="ASCH" evidence="1">
    <location>
        <begin position="5"/>
        <end position="57"/>
    </location>
</feature>
<evidence type="ECO:0000259" key="1">
    <source>
        <dbReference type="Pfam" id="PF04266"/>
    </source>
</evidence>
<protein>
    <recommendedName>
        <fullName evidence="1">ASCH domain-containing protein</fullName>
    </recommendedName>
</protein>
<gene>
    <name evidence="2" type="ORF">Epro_1095</name>
</gene>
<name>A0A0G3WLZ3_9BACT</name>
<dbReference type="SUPFAM" id="SSF88697">
    <property type="entry name" value="PUA domain-like"/>
    <property type="match status" value="1"/>
</dbReference>
<dbReference type="RefSeq" id="WP_052571049.1">
    <property type="nucleotide sequence ID" value="NZ_CP009498.1"/>
</dbReference>
<accession>A0A0G3WLZ3</accession>
<dbReference type="OrthoDB" id="9800495at2"/>
<dbReference type="Proteomes" id="UP000035337">
    <property type="component" value="Chromosome"/>
</dbReference>
<dbReference type="Gene3D" id="2.30.130.30">
    <property type="entry name" value="Hypothetical protein"/>
    <property type="match status" value="1"/>
</dbReference>
<reference evidence="2 3" key="1">
    <citation type="submission" date="2014-09" db="EMBL/GenBank/DDBJ databases">
        <title>Complete genome sequence of Endomicrobium proavitum.</title>
        <authorList>
            <person name="Zheng H."/>
        </authorList>
    </citation>
    <scope>NUCLEOTIDE SEQUENCE [LARGE SCALE GENOMIC DNA]</scope>
    <source>
        <strain evidence="2 3">Rsa215</strain>
    </source>
</reference>
<dbReference type="Pfam" id="PF04266">
    <property type="entry name" value="ASCH"/>
    <property type="match status" value="1"/>
</dbReference>
<dbReference type="KEGG" id="epo:Epro_1095"/>
<keyword evidence="3" id="KW-1185">Reference proteome</keyword>
<dbReference type="InterPro" id="IPR007374">
    <property type="entry name" value="ASCH_domain"/>
</dbReference>
<dbReference type="InterPro" id="IPR015947">
    <property type="entry name" value="PUA-like_sf"/>
</dbReference>
<organism evidence="2 3">
    <name type="scientific">Endomicrobium proavitum</name>
    <dbReference type="NCBI Taxonomy" id="1408281"/>
    <lineage>
        <taxon>Bacteria</taxon>
        <taxon>Pseudomonadati</taxon>
        <taxon>Elusimicrobiota</taxon>
        <taxon>Endomicrobiia</taxon>
        <taxon>Endomicrobiales</taxon>
        <taxon>Endomicrobiaceae</taxon>
        <taxon>Endomicrobium</taxon>
    </lineage>
</organism>
<dbReference type="AlphaFoldDB" id="A0A0G3WLZ3"/>